<keyword evidence="1" id="KW-0812">Transmembrane</keyword>
<organism evidence="2 3">
    <name type="scientific">Clostridium omnivorum</name>
    <dbReference type="NCBI Taxonomy" id="1604902"/>
    <lineage>
        <taxon>Bacteria</taxon>
        <taxon>Bacillati</taxon>
        <taxon>Bacillota</taxon>
        <taxon>Clostridia</taxon>
        <taxon>Eubacteriales</taxon>
        <taxon>Clostridiaceae</taxon>
        <taxon>Clostridium</taxon>
    </lineage>
</organism>
<name>A0ABQ5N643_9CLOT</name>
<keyword evidence="1" id="KW-1133">Transmembrane helix</keyword>
<comment type="caution">
    <text evidence="2">The sequence shown here is derived from an EMBL/GenBank/DDBJ whole genome shotgun (WGS) entry which is preliminary data.</text>
</comment>
<keyword evidence="1" id="KW-0472">Membrane</keyword>
<proteinExistence type="predicted"/>
<dbReference type="EMBL" id="BRXR01000001">
    <property type="protein sequence ID" value="GLC30704.1"/>
    <property type="molecule type" value="Genomic_DNA"/>
</dbReference>
<gene>
    <name evidence="2" type="ORF">bsdE14_21140</name>
</gene>
<protein>
    <submittedName>
        <fullName evidence="2">Uncharacterized protein</fullName>
    </submittedName>
</protein>
<reference evidence="2 3" key="1">
    <citation type="journal article" date="2024" name="Int. J. Syst. Evol. Microbiol.">
        <title>Clostridium omnivorum sp. nov., isolated from anoxic soil under the treatment of reductive soil disinfestation.</title>
        <authorList>
            <person name="Ueki A."/>
            <person name="Tonouchi A."/>
            <person name="Kaku N."/>
            <person name="Honma S."/>
            <person name="Ueki K."/>
        </authorList>
    </citation>
    <scope>NUCLEOTIDE SEQUENCE [LARGE SCALE GENOMIC DNA]</scope>
    <source>
        <strain evidence="2 3">E14</strain>
    </source>
</reference>
<dbReference type="RefSeq" id="WP_264849983.1">
    <property type="nucleotide sequence ID" value="NZ_BRXR01000001.1"/>
</dbReference>
<evidence type="ECO:0000256" key="1">
    <source>
        <dbReference type="SAM" id="Phobius"/>
    </source>
</evidence>
<dbReference type="Proteomes" id="UP001208567">
    <property type="component" value="Unassembled WGS sequence"/>
</dbReference>
<evidence type="ECO:0000313" key="3">
    <source>
        <dbReference type="Proteomes" id="UP001208567"/>
    </source>
</evidence>
<keyword evidence="3" id="KW-1185">Reference proteome</keyword>
<accession>A0ABQ5N643</accession>
<sequence length="77" mass="8616">MDKLKKYRKIRRRLETISLLIAIIVGNGISSYLGIGGKKFISLDTALNLAIVVGIALVLNIVAIRIADNWYEKNMDK</sequence>
<feature type="transmembrane region" description="Helical" evidence="1">
    <location>
        <begin position="16"/>
        <end position="35"/>
    </location>
</feature>
<evidence type="ECO:0000313" key="2">
    <source>
        <dbReference type="EMBL" id="GLC30704.1"/>
    </source>
</evidence>
<feature type="transmembrane region" description="Helical" evidence="1">
    <location>
        <begin position="47"/>
        <end position="67"/>
    </location>
</feature>